<evidence type="ECO:0000313" key="2">
    <source>
        <dbReference type="EMBL" id="VFK40174.1"/>
    </source>
</evidence>
<proteinExistence type="predicted"/>
<protein>
    <submittedName>
        <fullName evidence="1">Uncharacterized protein</fullName>
    </submittedName>
</protein>
<dbReference type="EMBL" id="CAADFU010000005">
    <property type="protein sequence ID" value="VFK40174.1"/>
    <property type="molecule type" value="Genomic_DNA"/>
</dbReference>
<dbReference type="AlphaFoldDB" id="A0A450Y556"/>
<name>A0A450Y556_9GAMM</name>
<reference evidence="1" key="1">
    <citation type="submission" date="2019-02" db="EMBL/GenBank/DDBJ databases">
        <authorList>
            <person name="Gruber-Vodicka R. H."/>
            <person name="Seah K. B. B."/>
        </authorList>
    </citation>
    <scope>NUCLEOTIDE SEQUENCE</scope>
    <source>
        <strain evidence="2">BECK_S1320</strain>
        <strain evidence="1">BECK_S1321</strain>
    </source>
</reference>
<organism evidence="1">
    <name type="scientific">Candidatus Kentrum sp. SD</name>
    <dbReference type="NCBI Taxonomy" id="2126332"/>
    <lineage>
        <taxon>Bacteria</taxon>
        <taxon>Pseudomonadati</taxon>
        <taxon>Pseudomonadota</taxon>
        <taxon>Gammaproteobacteria</taxon>
        <taxon>Candidatus Kentrum</taxon>
    </lineage>
</organism>
<gene>
    <name evidence="2" type="ORF">BECKSD772E_GA0070983_10051</name>
    <name evidence="1" type="ORF">BECKSD772F_GA0070984_10041</name>
</gene>
<sequence>MPRTMEFTNIRIYDLIVALRKESHFFERNLGKSVSSMYRKNKNSERTGVRASNTPLGAYCYALTNKTT</sequence>
<evidence type="ECO:0000313" key="1">
    <source>
        <dbReference type="EMBL" id="VFK36660.1"/>
    </source>
</evidence>
<accession>A0A450Y556</accession>
<dbReference type="EMBL" id="CAADFR010000004">
    <property type="protein sequence ID" value="VFK36660.1"/>
    <property type="molecule type" value="Genomic_DNA"/>
</dbReference>